<gene>
    <name evidence="1" type="ORF">GM418_10905</name>
</gene>
<proteinExistence type="predicted"/>
<keyword evidence="2" id="KW-1185">Reference proteome</keyword>
<reference evidence="1 2" key="1">
    <citation type="submission" date="2019-11" db="EMBL/GenBank/DDBJ databases">
        <authorList>
            <person name="Zheng R.K."/>
            <person name="Sun C.M."/>
        </authorList>
    </citation>
    <scope>NUCLEOTIDE SEQUENCE [LARGE SCALE GENOMIC DNA]</scope>
    <source>
        <strain evidence="1 2">WC007</strain>
    </source>
</reference>
<dbReference type="Proteomes" id="UP000428260">
    <property type="component" value="Chromosome"/>
</dbReference>
<evidence type="ECO:0000313" key="1">
    <source>
        <dbReference type="EMBL" id="QGY44149.1"/>
    </source>
</evidence>
<name>A0A6I6JSE1_9BACT</name>
<evidence type="ECO:0000313" key="2">
    <source>
        <dbReference type="Proteomes" id="UP000428260"/>
    </source>
</evidence>
<protein>
    <submittedName>
        <fullName evidence="1">Uncharacterized protein</fullName>
    </submittedName>
</protein>
<organism evidence="1 2">
    <name type="scientific">Maribellus comscasis</name>
    <dbReference type="NCBI Taxonomy" id="2681766"/>
    <lineage>
        <taxon>Bacteria</taxon>
        <taxon>Pseudomonadati</taxon>
        <taxon>Bacteroidota</taxon>
        <taxon>Bacteroidia</taxon>
        <taxon>Marinilabiliales</taxon>
        <taxon>Prolixibacteraceae</taxon>
        <taxon>Maribellus</taxon>
    </lineage>
</organism>
<dbReference type="AlphaFoldDB" id="A0A6I6JSE1"/>
<accession>A0A6I6JSE1</accession>
<dbReference type="KEGG" id="mcos:GM418_10905"/>
<dbReference type="RefSeq" id="WP_158865970.1">
    <property type="nucleotide sequence ID" value="NZ_CP046401.1"/>
</dbReference>
<dbReference type="EMBL" id="CP046401">
    <property type="protein sequence ID" value="QGY44149.1"/>
    <property type="molecule type" value="Genomic_DNA"/>
</dbReference>
<sequence>MEAKVIHKNETEIRATIELASRVIPHVKDLNKLLELDGIKPSTQHLKGFYQNGSEHVRQILLVEAKKDVDGLKWKSERLRRALLNDAISIDISEYQKVHSSLTNAIGKSKVTVEDIQMSGKDVKLRQSFIDAVDEEFTIVIDTEEKKLLWDNIQNFCTSYNKIQDILHEIGETSISDAINPAFEEFFTCENKLADFIKIYPDPNFFLWLRKPVKFELTNVE</sequence>